<evidence type="ECO:0000313" key="3">
    <source>
        <dbReference type="Proteomes" id="UP000008827"/>
    </source>
</evidence>
<dbReference type="InParanoid" id="A0A0R0L6G5"/>
<reference evidence="1 2" key="1">
    <citation type="journal article" date="2010" name="Nature">
        <title>Genome sequence of the palaeopolyploid soybean.</title>
        <authorList>
            <person name="Schmutz J."/>
            <person name="Cannon S.B."/>
            <person name="Schlueter J."/>
            <person name="Ma J."/>
            <person name="Mitros T."/>
            <person name="Nelson W."/>
            <person name="Hyten D.L."/>
            <person name="Song Q."/>
            <person name="Thelen J.J."/>
            <person name="Cheng J."/>
            <person name="Xu D."/>
            <person name="Hellsten U."/>
            <person name="May G.D."/>
            <person name="Yu Y."/>
            <person name="Sakurai T."/>
            <person name="Umezawa T."/>
            <person name="Bhattacharyya M.K."/>
            <person name="Sandhu D."/>
            <person name="Valliyodan B."/>
            <person name="Lindquist E."/>
            <person name="Peto M."/>
            <person name="Grant D."/>
            <person name="Shu S."/>
            <person name="Goodstein D."/>
            <person name="Barry K."/>
            <person name="Futrell-Griggs M."/>
            <person name="Abernathy B."/>
            <person name="Du J."/>
            <person name="Tian Z."/>
            <person name="Zhu L."/>
            <person name="Gill N."/>
            <person name="Joshi T."/>
            <person name="Libault M."/>
            <person name="Sethuraman A."/>
            <person name="Zhang X.-C."/>
            <person name="Shinozaki K."/>
            <person name="Nguyen H.T."/>
            <person name="Wing R.A."/>
            <person name="Cregan P."/>
            <person name="Specht J."/>
            <person name="Grimwood J."/>
            <person name="Rokhsar D."/>
            <person name="Stacey G."/>
            <person name="Shoemaker R.C."/>
            <person name="Jackson S.A."/>
        </authorList>
    </citation>
    <scope>NUCLEOTIDE SEQUENCE</scope>
    <source>
        <strain evidence="2">cv. Williams 82</strain>
        <tissue evidence="1">Callus</tissue>
    </source>
</reference>
<gene>
    <name evidence="1" type="ORF">GLYMA_02G196400</name>
</gene>
<evidence type="ECO:0000313" key="1">
    <source>
        <dbReference type="EMBL" id="KRH72181.1"/>
    </source>
</evidence>
<dbReference type="EnsemblPlants" id="KRH72181">
    <property type="protein sequence ID" value="KRH72181"/>
    <property type="gene ID" value="GLYMA_02G196400"/>
</dbReference>
<dbReference type="OMA" id="LESWTSK"/>
<reference evidence="2" key="2">
    <citation type="submission" date="2018-02" db="UniProtKB">
        <authorList>
            <consortium name="EnsemblPlants"/>
        </authorList>
    </citation>
    <scope>IDENTIFICATION</scope>
    <source>
        <strain evidence="2">Williams 82</strain>
    </source>
</reference>
<dbReference type="Gramene" id="KRH72181">
    <property type="protein sequence ID" value="KRH72181"/>
    <property type="gene ID" value="GLYMA_02G196400"/>
</dbReference>
<dbReference type="AlphaFoldDB" id="A0A0R0L6G5"/>
<accession>A0A0R0L6G5</accession>
<evidence type="ECO:0000313" key="2">
    <source>
        <dbReference type="EnsemblPlants" id="KRH72181"/>
    </source>
</evidence>
<reference evidence="1" key="3">
    <citation type="submission" date="2018-07" db="EMBL/GenBank/DDBJ databases">
        <title>WGS assembly of Glycine max.</title>
        <authorList>
            <person name="Schmutz J."/>
            <person name="Cannon S."/>
            <person name="Schlueter J."/>
            <person name="Ma J."/>
            <person name="Mitros T."/>
            <person name="Nelson W."/>
            <person name="Hyten D."/>
            <person name="Song Q."/>
            <person name="Thelen J."/>
            <person name="Cheng J."/>
            <person name="Xu D."/>
            <person name="Hellsten U."/>
            <person name="May G."/>
            <person name="Yu Y."/>
            <person name="Sakurai T."/>
            <person name="Umezawa T."/>
            <person name="Bhattacharyya M."/>
            <person name="Sandhu D."/>
            <person name="Valliyodan B."/>
            <person name="Lindquist E."/>
            <person name="Peto M."/>
            <person name="Grant D."/>
            <person name="Shu S."/>
            <person name="Goodstein D."/>
            <person name="Barry K."/>
            <person name="Futrell-Griggs M."/>
            <person name="Abernathy B."/>
            <person name="Du J."/>
            <person name="Tian Z."/>
            <person name="Zhu L."/>
            <person name="Gill N."/>
            <person name="Joshi T."/>
            <person name="Libault M."/>
            <person name="Sethuraman A."/>
            <person name="Zhang X."/>
            <person name="Shinozaki K."/>
            <person name="Nguyen H."/>
            <person name="Wing R."/>
            <person name="Cregan P."/>
            <person name="Specht J."/>
            <person name="Grimwood J."/>
            <person name="Rokhsar D."/>
            <person name="Stacey G."/>
            <person name="Shoemaker R."/>
            <person name="Jackson S."/>
        </authorList>
    </citation>
    <scope>NUCLEOTIDE SEQUENCE</scope>
    <source>
        <tissue evidence="1">Callus</tissue>
    </source>
</reference>
<proteinExistence type="predicted"/>
<dbReference type="EMBL" id="CM000835">
    <property type="protein sequence ID" value="KRH72181.1"/>
    <property type="molecule type" value="Genomic_DNA"/>
</dbReference>
<name>A0A0R0L6G5_SOYBN</name>
<keyword evidence="3" id="KW-1185">Reference proteome</keyword>
<dbReference type="Proteomes" id="UP000008827">
    <property type="component" value="Chromosome 2"/>
</dbReference>
<organism evidence="1">
    <name type="scientific">Glycine max</name>
    <name type="common">Soybean</name>
    <name type="synonym">Glycine hispida</name>
    <dbReference type="NCBI Taxonomy" id="3847"/>
    <lineage>
        <taxon>Eukaryota</taxon>
        <taxon>Viridiplantae</taxon>
        <taxon>Streptophyta</taxon>
        <taxon>Embryophyta</taxon>
        <taxon>Tracheophyta</taxon>
        <taxon>Spermatophyta</taxon>
        <taxon>Magnoliopsida</taxon>
        <taxon>eudicotyledons</taxon>
        <taxon>Gunneridae</taxon>
        <taxon>Pentapetalae</taxon>
        <taxon>rosids</taxon>
        <taxon>fabids</taxon>
        <taxon>Fabales</taxon>
        <taxon>Fabaceae</taxon>
        <taxon>Papilionoideae</taxon>
        <taxon>50 kb inversion clade</taxon>
        <taxon>NPAAA clade</taxon>
        <taxon>indigoferoid/millettioid clade</taxon>
        <taxon>Phaseoleae</taxon>
        <taxon>Glycine</taxon>
        <taxon>Glycine subgen. Soja</taxon>
    </lineage>
</organism>
<evidence type="ECO:0008006" key="4">
    <source>
        <dbReference type="Google" id="ProtNLM"/>
    </source>
</evidence>
<sequence length="130" mass="15549">MIAHFKSIHIDLWDVVENGDYIPYDDQLNEIPSSQWTEQQRLKFLLNSKAWNVMLCAISEEEYTKVHNFRSRTYDNYVHIDKILRCMSKKWRPQVTVLRALKNLESVSLEELVNTFKVHEQELHQDEGLK</sequence>
<protein>
    <recommendedName>
        <fullName evidence="4">DUF4219 domain-containing protein</fullName>
    </recommendedName>
</protein>